<dbReference type="InterPro" id="IPR001126">
    <property type="entry name" value="UmuC"/>
</dbReference>
<comment type="similarity">
    <text evidence="1">Belongs to the DNA polymerase type-Y family.</text>
</comment>
<dbReference type="GO" id="GO:0003684">
    <property type="term" value="F:damaged DNA binding"/>
    <property type="evidence" value="ECO:0007669"/>
    <property type="project" value="InterPro"/>
</dbReference>
<dbReference type="GO" id="GO:0042276">
    <property type="term" value="P:error-prone translesion synthesis"/>
    <property type="evidence" value="ECO:0007669"/>
    <property type="project" value="TreeGrafter"/>
</dbReference>
<dbReference type="InterPro" id="IPR043502">
    <property type="entry name" value="DNA/RNA_pol_sf"/>
</dbReference>
<reference evidence="5 6" key="1">
    <citation type="submission" date="2023-07" db="EMBL/GenBank/DDBJ databases">
        <title>Comparative genomics of wheat-associated soil bacteria to identify genetic determinants of phenazine resistance.</title>
        <authorList>
            <person name="Mouncey N."/>
        </authorList>
    </citation>
    <scope>NUCLEOTIDE SEQUENCE [LARGE SCALE GENOMIC DNA]</scope>
    <source>
        <strain evidence="5 6">W4I9-1</strain>
    </source>
</reference>
<comment type="function">
    <text evidence="2">Poorly processive, error-prone DNA polymerase involved in untargeted mutagenesis. Copies undamaged DNA at stalled replication forks, which arise in vivo from mismatched or misaligned primer ends. These misaligned primers can be extended by PolIV. Exhibits no 3'-5' exonuclease (proofreading) activity. May be involved in translesional synthesis, in conjunction with the beta clamp from PolIII.</text>
</comment>
<dbReference type="GO" id="GO:0005829">
    <property type="term" value="C:cytosol"/>
    <property type="evidence" value="ECO:0007669"/>
    <property type="project" value="TreeGrafter"/>
</dbReference>
<dbReference type="PANTHER" id="PTHR11076">
    <property type="entry name" value="DNA REPAIR POLYMERASE UMUC / TRANSFERASE FAMILY MEMBER"/>
    <property type="match status" value="1"/>
</dbReference>
<evidence type="ECO:0000256" key="3">
    <source>
        <dbReference type="ARBA" id="ARBA00049244"/>
    </source>
</evidence>
<dbReference type="Gene3D" id="1.10.150.20">
    <property type="entry name" value="5' to 3' exonuclease, C-terminal subdomain"/>
    <property type="match status" value="1"/>
</dbReference>
<dbReference type="NCBIfam" id="NF002883">
    <property type="entry name" value="PRK03352.1"/>
    <property type="match status" value="1"/>
</dbReference>
<keyword evidence="6" id="KW-1185">Reference proteome</keyword>
<accession>A0AAW8EX19</accession>
<dbReference type="Gene3D" id="3.40.1170.60">
    <property type="match status" value="1"/>
</dbReference>
<evidence type="ECO:0000259" key="4">
    <source>
        <dbReference type="PROSITE" id="PS50173"/>
    </source>
</evidence>
<evidence type="ECO:0000256" key="2">
    <source>
        <dbReference type="ARBA" id="ARBA00025589"/>
    </source>
</evidence>
<dbReference type="Proteomes" id="UP001244427">
    <property type="component" value="Unassembled WGS sequence"/>
</dbReference>
<evidence type="ECO:0000256" key="1">
    <source>
        <dbReference type="ARBA" id="ARBA00010945"/>
    </source>
</evidence>
<dbReference type="InterPro" id="IPR036775">
    <property type="entry name" value="DNA_pol_Y-fam_lit_finger_sf"/>
</dbReference>
<sequence>MADWVLHVDMDQFIAAVEVLRRPELAGVPVIVGGRGDPTERAVVSTASYEARAFGIGSGMPLKIAARKAPEHAVFLPVDHQAYEAASHEVMATLRALPGAVLEVIGWDECFLGVSSDAPESVAGSAQTAVLDATGLHCSVGIGDNKVRAKIATEFGKPRGMFRLTAANWFEVMGEKPTRDLWGVGPKVSKRLADHGVKTIRELADADEQELIGEFGPRMGVWYRELGSGIGPRVVDPTPWVARSHSRETTYQQNLTTAEEVEAAIRTLAGSSFDDCAAEGRPVVRVHLKVRYAPFETKTFGRKLPAPTESRDEFIEAALALGRTLDGEREVRLLGVRAEMTMPDEGDASERTPVRGRI</sequence>
<keyword evidence="5" id="KW-0548">Nucleotidyltransferase</keyword>
<dbReference type="CDD" id="cd03586">
    <property type="entry name" value="PolY_Pol_IV_kappa"/>
    <property type="match status" value="1"/>
</dbReference>
<keyword evidence="5" id="KW-0808">Transferase</keyword>
<dbReference type="InterPro" id="IPR017961">
    <property type="entry name" value="DNA_pol_Y-fam_little_finger"/>
</dbReference>
<dbReference type="Gene3D" id="3.30.1490.100">
    <property type="entry name" value="DNA polymerase, Y-family, little finger domain"/>
    <property type="match status" value="1"/>
</dbReference>
<dbReference type="SUPFAM" id="SSF56672">
    <property type="entry name" value="DNA/RNA polymerases"/>
    <property type="match status" value="1"/>
</dbReference>
<dbReference type="Gene3D" id="3.30.70.270">
    <property type="match status" value="1"/>
</dbReference>
<dbReference type="RefSeq" id="WP_307296036.1">
    <property type="nucleotide sequence ID" value="NZ_JAUSXV010000001.1"/>
</dbReference>
<evidence type="ECO:0000313" key="6">
    <source>
        <dbReference type="Proteomes" id="UP001244427"/>
    </source>
</evidence>
<comment type="catalytic activity">
    <reaction evidence="3">
        <text>DNA(n) + a 2'-deoxyribonucleoside 5'-triphosphate = DNA(n+1) + diphosphate</text>
        <dbReference type="Rhea" id="RHEA:22508"/>
        <dbReference type="Rhea" id="RHEA-COMP:17339"/>
        <dbReference type="Rhea" id="RHEA-COMP:17340"/>
        <dbReference type="ChEBI" id="CHEBI:33019"/>
        <dbReference type="ChEBI" id="CHEBI:61560"/>
        <dbReference type="ChEBI" id="CHEBI:173112"/>
        <dbReference type="EC" id="2.7.7.7"/>
    </reaction>
</comment>
<feature type="domain" description="UmuC" evidence="4">
    <location>
        <begin position="5"/>
        <end position="185"/>
    </location>
</feature>
<dbReference type="PANTHER" id="PTHR11076:SF33">
    <property type="entry name" value="DNA POLYMERASE KAPPA"/>
    <property type="match status" value="1"/>
</dbReference>
<organism evidence="5 6">
    <name type="scientific">Microbacterium natoriense</name>
    <dbReference type="NCBI Taxonomy" id="284570"/>
    <lineage>
        <taxon>Bacteria</taxon>
        <taxon>Bacillati</taxon>
        <taxon>Actinomycetota</taxon>
        <taxon>Actinomycetes</taxon>
        <taxon>Micrococcales</taxon>
        <taxon>Microbacteriaceae</taxon>
        <taxon>Microbacterium</taxon>
    </lineage>
</organism>
<dbReference type="GO" id="GO:0006281">
    <property type="term" value="P:DNA repair"/>
    <property type="evidence" value="ECO:0007669"/>
    <property type="project" value="InterPro"/>
</dbReference>
<dbReference type="EMBL" id="JAUSXV010000001">
    <property type="protein sequence ID" value="MDQ0647868.1"/>
    <property type="molecule type" value="Genomic_DNA"/>
</dbReference>
<evidence type="ECO:0000313" key="5">
    <source>
        <dbReference type="EMBL" id="MDQ0647868.1"/>
    </source>
</evidence>
<gene>
    <name evidence="5" type="ORF">QFZ53_002064</name>
</gene>
<protein>
    <submittedName>
        <fullName evidence="5">DNA polymerase-4</fullName>
        <ecNumber evidence="5">2.7.7.7</ecNumber>
    </submittedName>
</protein>
<dbReference type="Pfam" id="PF11799">
    <property type="entry name" value="IMS_C"/>
    <property type="match status" value="1"/>
</dbReference>
<dbReference type="PROSITE" id="PS50173">
    <property type="entry name" value="UMUC"/>
    <property type="match status" value="1"/>
</dbReference>
<dbReference type="InterPro" id="IPR022880">
    <property type="entry name" value="DNApol_IV"/>
</dbReference>
<dbReference type="SUPFAM" id="SSF100879">
    <property type="entry name" value="Lesion bypass DNA polymerase (Y-family), little finger domain"/>
    <property type="match status" value="1"/>
</dbReference>
<dbReference type="GO" id="GO:0009432">
    <property type="term" value="P:SOS response"/>
    <property type="evidence" value="ECO:0007669"/>
    <property type="project" value="TreeGrafter"/>
</dbReference>
<dbReference type="AlphaFoldDB" id="A0AAW8EX19"/>
<dbReference type="Pfam" id="PF00817">
    <property type="entry name" value="IMS"/>
    <property type="match status" value="1"/>
</dbReference>
<dbReference type="GO" id="GO:0003887">
    <property type="term" value="F:DNA-directed DNA polymerase activity"/>
    <property type="evidence" value="ECO:0007669"/>
    <property type="project" value="UniProtKB-EC"/>
</dbReference>
<dbReference type="InterPro" id="IPR043128">
    <property type="entry name" value="Rev_trsase/Diguanyl_cyclase"/>
</dbReference>
<name>A0AAW8EX19_9MICO</name>
<comment type="caution">
    <text evidence="5">The sequence shown here is derived from an EMBL/GenBank/DDBJ whole genome shotgun (WGS) entry which is preliminary data.</text>
</comment>
<proteinExistence type="inferred from homology"/>
<dbReference type="InterPro" id="IPR050116">
    <property type="entry name" value="DNA_polymerase-Y"/>
</dbReference>
<dbReference type="EC" id="2.7.7.7" evidence="5"/>